<dbReference type="InterPro" id="IPR008258">
    <property type="entry name" value="Transglycosylase_SLT_dom_1"/>
</dbReference>
<evidence type="ECO:0000256" key="1">
    <source>
        <dbReference type="ARBA" id="ARBA00007734"/>
    </source>
</evidence>
<dbReference type="SUPFAM" id="SSF53955">
    <property type="entry name" value="Lysozyme-like"/>
    <property type="match status" value="1"/>
</dbReference>
<feature type="chain" id="PRO_5019324412" evidence="3">
    <location>
        <begin position="16"/>
        <end position="537"/>
    </location>
</feature>
<feature type="signal peptide" evidence="3">
    <location>
        <begin position="1"/>
        <end position="15"/>
    </location>
</feature>
<keyword evidence="3" id="KW-0732">Signal</keyword>
<sequence length="537" mass="61384">MKKLIMLTLSASVLAACQSTPTDTAKTTTTNQQDQSTHVETQTAKPQPPVQQQVQLLNPELIAPLPVVEEITPQQEADLWQRIRRQLTMQIPENARIDAQRKFYLQHPTYMDRVAKRAAPFMHLIVEEIEKRNLPLELALLPIVESAFDPFAYSHGSASGIWQFIPGTARQYGLDINWWYDGRRDVYSATHAALDYLTALNERFDNWLHALAAYNSGGGRVNSAIRRNARAGKPTDFWSLDLPRETRAYVPKLLALADILSQQEKYQVSWLPIENEPYLQVVETGSQIDLALAAEKSGLELQQLHHYNSGYNRWATNPEGPHRLLLPLENAERLQQWLANAEQQDLVRWHRHKVKSGESLIVIAKQYHTTPHAIQQANNLTGHLIRAGDYLVVPAASRELDDYSLSADQRLTATQSQQQGSYKIDHTIQRGDTLWDLSRKYDVNLRQLAKWNGMAPTDPLRPGRKLVVWQGEEKTSGVTRNIHYQVRSGDSLARIASRFNVTIRDIEKWNQINRRNYLQPGQRLKLIVDVTRMTNDI</sequence>
<gene>
    <name evidence="5" type="ORF">CWE21_05180</name>
</gene>
<dbReference type="RefSeq" id="WP_126833385.1">
    <property type="nucleotide sequence ID" value="NZ_PIPT01000003.1"/>
</dbReference>
<evidence type="ECO:0000313" key="5">
    <source>
        <dbReference type="EMBL" id="RUO48755.1"/>
    </source>
</evidence>
<evidence type="ECO:0000256" key="2">
    <source>
        <dbReference type="SAM" id="MobiDB-lite"/>
    </source>
</evidence>
<dbReference type="InterPro" id="IPR000189">
    <property type="entry name" value="Transglyc_AS"/>
</dbReference>
<dbReference type="GO" id="GO:0008932">
    <property type="term" value="F:lytic endotransglycosylase activity"/>
    <property type="evidence" value="ECO:0007669"/>
    <property type="project" value="TreeGrafter"/>
</dbReference>
<dbReference type="EMBL" id="PIPT01000003">
    <property type="protein sequence ID" value="RUO48755.1"/>
    <property type="molecule type" value="Genomic_DNA"/>
</dbReference>
<dbReference type="Gene3D" id="3.10.350.10">
    <property type="entry name" value="LysM domain"/>
    <property type="match status" value="3"/>
</dbReference>
<dbReference type="CDD" id="cd00118">
    <property type="entry name" value="LysM"/>
    <property type="match status" value="3"/>
</dbReference>
<reference evidence="6" key="1">
    <citation type="journal article" date="2018" name="Front. Microbiol.">
        <title>Genome-Based Analysis Reveals the Taxonomy and Diversity of the Family Idiomarinaceae.</title>
        <authorList>
            <person name="Liu Y."/>
            <person name="Lai Q."/>
            <person name="Shao Z."/>
        </authorList>
    </citation>
    <scope>NUCLEOTIDE SEQUENCE [LARGE SCALE GENOMIC DNA]</scope>
    <source>
        <strain evidence="6">SW15</strain>
    </source>
</reference>
<dbReference type="Pfam" id="PF01464">
    <property type="entry name" value="SLT"/>
    <property type="match status" value="1"/>
</dbReference>
<evidence type="ECO:0000259" key="4">
    <source>
        <dbReference type="PROSITE" id="PS51782"/>
    </source>
</evidence>
<dbReference type="PANTHER" id="PTHR33734:SF22">
    <property type="entry name" value="MEMBRANE-BOUND LYTIC MUREIN TRANSGLYCOSYLASE D"/>
    <property type="match status" value="1"/>
</dbReference>
<dbReference type="Proteomes" id="UP000286678">
    <property type="component" value="Unassembled WGS sequence"/>
</dbReference>
<dbReference type="PROSITE" id="PS00922">
    <property type="entry name" value="TRANSGLYCOSYLASE"/>
    <property type="match status" value="1"/>
</dbReference>
<feature type="domain" description="LysM" evidence="4">
    <location>
        <begin position="350"/>
        <end position="393"/>
    </location>
</feature>
<keyword evidence="6" id="KW-1185">Reference proteome</keyword>
<dbReference type="PROSITE" id="PS51257">
    <property type="entry name" value="PROKAR_LIPOPROTEIN"/>
    <property type="match status" value="1"/>
</dbReference>
<protein>
    <submittedName>
        <fullName evidence="5">Lytic transglycosylase</fullName>
    </submittedName>
</protein>
<dbReference type="GO" id="GO:0000270">
    <property type="term" value="P:peptidoglycan metabolic process"/>
    <property type="evidence" value="ECO:0007669"/>
    <property type="project" value="InterPro"/>
</dbReference>
<dbReference type="FunFam" id="1.10.530.10:FF:000004">
    <property type="entry name" value="Membrane-bound lytic murein transglycosylase D"/>
    <property type="match status" value="1"/>
</dbReference>
<dbReference type="InterPro" id="IPR036779">
    <property type="entry name" value="LysM_dom_sf"/>
</dbReference>
<evidence type="ECO:0000313" key="6">
    <source>
        <dbReference type="Proteomes" id="UP000286678"/>
    </source>
</evidence>
<feature type="compositionally biased region" description="Polar residues" evidence="2">
    <location>
        <begin position="31"/>
        <end position="45"/>
    </location>
</feature>
<feature type="domain" description="LysM" evidence="4">
    <location>
        <begin position="424"/>
        <end position="468"/>
    </location>
</feature>
<dbReference type="SUPFAM" id="SSF54106">
    <property type="entry name" value="LysM domain"/>
    <property type="match status" value="3"/>
</dbReference>
<dbReference type="AlphaFoldDB" id="A0A432XJ72"/>
<dbReference type="InterPro" id="IPR023346">
    <property type="entry name" value="Lysozyme-like_dom_sf"/>
</dbReference>
<name>A0A432XJ72_9GAMM</name>
<dbReference type="SMART" id="SM00257">
    <property type="entry name" value="LysM"/>
    <property type="match status" value="3"/>
</dbReference>
<comment type="caution">
    <text evidence="5">The sequence shown here is derived from an EMBL/GenBank/DDBJ whole genome shotgun (WGS) entry which is preliminary data.</text>
</comment>
<proteinExistence type="inferred from homology"/>
<dbReference type="CDD" id="cd16894">
    <property type="entry name" value="MltD-like"/>
    <property type="match status" value="1"/>
</dbReference>
<evidence type="ECO:0000256" key="3">
    <source>
        <dbReference type="SAM" id="SignalP"/>
    </source>
</evidence>
<feature type="region of interest" description="Disordered" evidence="2">
    <location>
        <begin position="22"/>
        <end position="49"/>
    </location>
</feature>
<dbReference type="OrthoDB" id="9815002at2"/>
<dbReference type="GO" id="GO:0016020">
    <property type="term" value="C:membrane"/>
    <property type="evidence" value="ECO:0007669"/>
    <property type="project" value="InterPro"/>
</dbReference>
<organism evidence="5 6">
    <name type="scientific">Pseudidiomarina aquimaris</name>
    <dbReference type="NCBI Taxonomy" id="641841"/>
    <lineage>
        <taxon>Bacteria</taxon>
        <taxon>Pseudomonadati</taxon>
        <taxon>Pseudomonadota</taxon>
        <taxon>Gammaproteobacteria</taxon>
        <taxon>Alteromonadales</taxon>
        <taxon>Idiomarinaceae</taxon>
        <taxon>Pseudidiomarina</taxon>
    </lineage>
</organism>
<accession>A0A432XJ72</accession>
<dbReference type="PANTHER" id="PTHR33734">
    <property type="entry name" value="LYSM DOMAIN-CONTAINING GPI-ANCHORED PROTEIN 2"/>
    <property type="match status" value="1"/>
</dbReference>
<feature type="domain" description="LysM" evidence="4">
    <location>
        <begin position="482"/>
        <end position="526"/>
    </location>
</feature>
<comment type="similarity">
    <text evidence="1">Belongs to the transglycosylase Slt family.</text>
</comment>
<dbReference type="PROSITE" id="PS51782">
    <property type="entry name" value="LYSM"/>
    <property type="match status" value="3"/>
</dbReference>
<dbReference type="Gene3D" id="1.10.530.10">
    <property type="match status" value="1"/>
</dbReference>
<dbReference type="InterPro" id="IPR018392">
    <property type="entry name" value="LysM"/>
</dbReference>
<dbReference type="Pfam" id="PF01476">
    <property type="entry name" value="LysM"/>
    <property type="match status" value="3"/>
</dbReference>